<evidence type="ECO:0000256" key="2">
    <source>
        <dbReference type="ARBA" id="ARBA00022448"/>
    </source>
</evidence>
<comment type="subcellular location">
    <subcellularLocation>
        <location evidence="1 7">Cell membrane</location>
        <topology evidence="1 7">Multi-pass membrane protein</topology>
    </subcellularLocation>
</comment>
<dbReference type="SUPFAM" id="SSF160964">
    <property type="entry name" value="MalF N-terminal region-like"/>
    <property type="match status" value="1"/>
</dbReference>
<evidence type="ECO:0000256" key="3">
    <source>
        <dbReference type="ARBA" id="ARBA00022475"/>
    </source>
</evidence>
<feature type="transmembrane region" description="Helical" evidence="7">
    <location>
        <begin position="262"/>
        <end position="284"/>
    </location>
</feature>
<comment type="caution">
    <text evidence="9">The sequence shown here is derived from an EMBL/GenBank/DDBJ whole genome shotgun (WGS) entry which is preliminary data.</text>
</comment>
<proteinExistence type="inferred from homology"/>
<gene>
    <name evidence="9" type="ORF">ACFSB2_18385</name>
</gene>
<keyword evidence="10" id="KW-1185">Reference proteome</keyword>
<feature type="domain" description="ABC transmembrane type-1" evidence="8">
    <location>
        <begin position="69"/>
        <end position="285"/>
    </location>
</feature>
<keyword evidence="3" id="KW-1003">Cell membrane</keyword>
<comment type="similarity">
    <text evidence="7">Belongs to the binding-protein-dependent transport system permease family.</text>
</comment>
<evidence type="ECO:0000313" key="9">
    <source>
        <dbReference type="EMBL" id="MFD1676644.1"/>
    </source>
</evidence>
<evidence type="ECO:0000256" key="5">
    <source>
        <dbReference type="ARBA" id="ARBA00022989"/>
    </source>
</evidence>
<dbReference type="PANTHER" id="PTHR30193:SF37">
    <property type="entry name" value="INNER MEMBRANE ABC TRANSPORTER PERMEASE PROTEIN YCJO"/>
    <property type="match status" value="1"/>
</dbReference>
<protein>
    <submittedName>
        <fullName evidence="9">Carbohydrate ABC transporter permease</fullName>
    </submittedName>
</protein>
<feature type="transmembrane region" description="Helical" evidence="7">
    <location>
        <begin position="107"/>
        <end position="128"/>
    </location>
</feature>
<reference evidence="10" key="1">
    <citation type="journal article" date="2019" name="Int. J. Syst. Evol. Microbiol.">
        <title>The Global Catalogue of Microorganisms (GCM) 10K type strain sequencing project: providing services to taxonomists for standard genome sequencing and annotation.</title>
        <authorList>
            <consortium name="The Broad Institute Genomics Platform"/>
            <consortium name="The Broad Institute Genome Sequencing Center for Infectious Disease"/>
            <person name="Wu L."/>
            <person name="Ma J."/>
        </authorList>
    </citation>
    <scope>NUCLEOTIDE SEQUENCE [LARGE SCALE GENOMIC DNA]</scope>
    <source>
        <strain evidence="10">CGMCC 1.12286</strain>
    </source>
</reference>
<evidence type="ECO:0000313" key="10">
    <source>
        <dbReference type="Proteomes" id="UP001597079"/>
    </source>
</evidence>
<keyword evidence="5 7" id="KW-1133">Transmembrane helix</keyword>
<keyword evidence="2 7" id="KW-0813">Transport</keyword>
<accession>A0ABW4JLB0</accession>
<evidence type="ECO:0000256" key="4">
    <source>
        <dbReference type="ARBA" id="ARBA00022692"/>
    </source>
</evidence>
<evidence type="ECO:0000256" key="7">
    <source>
        <dbReference type="RuleBase" id="RU363032"/>
    </source>
</evidence>
<dbReference type="InterPro" id="IPR051393">
    <property type="entry name" value="ABC_transporter_permease"/>
</dbReference>
<dbReference type="Pfam" id="PF00528">
    <property type="entry name" value="BPD_transp_1"/>
    <property type="match status" value="1"/>
</dbReference>
<sequence length="296" mass="33125">MARAKFDKSRYGYLFIAPFFIVFIIFGLYPILDSLYLSFTNWDGFTKPVAAGVANYKRLIHDSIFLHSILNTFIMWIISIVPQLILALVLALVLNEKFVKGKHLFRAIFYFPNIVTPVTIGVLVSLMFDWKTGSINKMLVAMHLVSQPVNWFGHPLLAQIIVAGILCWQNFGYNMLIFTAGLQSISTSVYEAAEMDGATKFQTALHITIPMLKPVLIFTGITSIIGGMQNFAVPLMIGNVPGNATQTMVSYLYTTAFQHFQYGYGSAVAYGVFILIMVLSLISLRMTTRKQKTSQA</sequence>
<dbReference type="EMBL" id="JBHUCX010000074">
    <property type="protein sequence ID" value="MFD1676644.1"/>
    <property type="molecule type" value="Genomic_DNA"/>
</dbReference>
<dbReference type="Proteomes" id="UP001597079">
    <property type="component" value="Unassembled WGS sequence"/>
</dbReference>
<dbReference type="InterPro" id="IPR035906">
    <property type="entry name" value="MetI-like_sf"/>
</dbReference>
<dbReference type="Gene3D" id="1.10.3720.10">
    <property type="entry name" value="MetI-like"/>
    <property type="match status" value="1"/>
</dbReference>
<feature type="transmembrane region" description="Helical" evidence="7">
    <location>
        <begin position="73"/>
        <end position="95"/>
    </location>
</feature>
<dbReference type="InterPro" id="IPR000515">
    <property type="entry name" value="MetI-like"/>
</dbReference>
<dbReference type="RefSeq" id="WP_377944552.1">
    <property type="nucleotide sequence ID" value="NZ_JBHUCX010000074.1"/>
</dbReference>
<dbReference type="PANTHER" id="PTHR30193">
    <property type="entry name" value="ABC TRANSPORTER PERMEASE PROTEIN"/>
    <property type="match status" value="1"/>
</dbReference>
<dbReference type="PROSITE" id="PS50928">
    <property type="entry name" value="ABC_TM1"/>
    <property type="match status" value="1"/>
</dbReference>
<dbReference type="SUPFAM" id="SSF161098">
    <property type="entry name" value="MetI-like"/>
    <property type="match status" value="1"/>
</dbReference>
<feature type="transmembrane region" description="Helical" evidence="7">
    <location>
        <begin position="12"/>
        <end position="32"/>
    </location>
</feature>
<evidence type="ECO:0000259" key="8">
    <source>
        <dbReference type="PROSITE" id="PS50928"/>
    </source>
</evidence>
<evidence type="ECO:0000256" key="6">
    <source>
        <dbReference type="ARBA" id="ARBA00023136"/>
    </source>
</evidence>
<evidence type="ECO:0000256" key="1">
    <source>
        <dbReference type="ARBA" id="ARBA00004651"/>
    </source>
</evidence>
<dbReference type="CDD" id="cd06261">
    <property type="entry name" value="TM_PBP2"/>
    <property type="match status" value="1"/>
</dbReference>
<name>A0ABW4JLB0_9BACL</name>
<organism evidence="9 10">
    <name type="scientific">Alicyclobacillus fodiniaquatilis</name>
    <dbReference type="NCBI Taxonomy" id="1661150"/>
    <lineage>
        <taxon>Bacteria</taxon>
        <taxon>Bacillati</taxon>
        <taxon>Bacillota</taxon>
        <taxon>Bacilli</taxon>
        <taxon>Bacillales</taxon>
        <taxon>Alicyclobacillaceae</taxon>
        <taxon>Alicyclobacillus</taxon>
    </lineage>
</organism>
<keyword evidence="4 7" id="KW-0812">Transmembrane</keyword>
<keyword evidence="6 7" id="KW-0472">Membrane</keyword>